<name>A0A699WKH7_TANCI</name>
<accession>A0A699WKH7</accession>
<evidence type="ECO:0000313" key="2">
    <source>
        <dbReference type="EMBL" id="GFD46216.1"/>
    </source>
</evidence>
<proteinExistence type="predicted"/>
<evidence type="ECO:0000256" key="1">
    <source>
        <dbReference type="SAM" id="MobiDB-lite"/>
    </source>
</evidence>
<feature type="non-terminal residue" evidence="2">
    <location>
        <position position="138"/>
    </location>
</feature>
<sequence length="138" mass="15958">RDEVVRERRQHVAQHHRHDDVGPYLPFAKADRQTGFALAFVNAQQTGAEHLCEVGSCVQRQRHDERGNLVHTYAQAGQGEVDQQDQHQNRRIANHRDVHRRHHAQRPVAGQHRKRRHQANHAADGDGDQRQLKPQTQP</sequence>
<feature type="region of interest" description="Disordered" evidence="1">
    <location>
        <begin position="76"/>
        <end position="138"/>
    </location>
</feature>
<feature type="non-terminal residue" evidence="2">
    <location>
        <position position="1"/>
    </location>
</feature>
<dbReference type="AlphaFoldDB" id="A0A699WKH7"/>
<organism evidence="2">
    <name type="scientific">Tanacetum cinerariifolium</name>
    <name type="common">Dalmatian daisy</name>
    <name type="synonym">Chrysanthemum cinerariifolium</name>
    <dbReference type="NCBI Taxonomy" id="118510"/>
    <lineage>
        <taxon>Eukaryota</taxon>
        <taxon>Viridiplantae</taxon>
        <taxon>Streptophyta</taxon>
        <taxon>Embryophyta</taxon>
        <taxon>Tracheophyta</taxon>
        <taxon>Spermatophyta</taxon>
        <taxon>Magnoliopsida</taxon>
        <taxon>eudicotyledons</taxon>
        <taxon>Gunneridae</taxon>
        <taxon>Pentapetalae</taxon>
        <taxon>asterids</taxon>
        <taxon>campanulids</taxon>
        <taxon>Asterales</taxon>
        <taxon>Asteraceae</taxon>
        <taxon>Asteroideae</taxon>
        <taxon>Anthemideae</taxon>
        <taxon>Anthemidinae</taxon>
        <taxon>Tanacetum</taxon>
    </lineage>
</organism>
<protein>
    <submittedName>
        <fullName evidence="2">Uncharacterized protein</fullName>
    </submittedName>
</protein>
<gene>
    <name evidence="2" type="ORF">Tci_918185</name>
</gene>
<dbReference type="EMBL" id="BKCJ011668400">
    <property type="protein sequence ID" value="GFD46216.1"/>
    <property type="molecule type" value="Genomic_DNA"/>
</dbReference>
<feature type="compositionally biased region" description="Basic residues" evidence="1">
    <location>
        <begin position="89"/>
        <end position="119"/>
    </location>
</feature>
<comment type="caution">
    <text evidence="2">The sequence shown here is derived from an EMBL/GenBank/DDBJ whole genome shotgun (WGS) entry which is preliminary data.</text>
</comment>
<reference evidence="2" key="1">
    <citation type="journal article" date="2019" name="Sci. Rep.">
        <title>Draft genome of Tanacetum cinerariifolium, the natural source of mosquito coil.</title>
        <authorList>
            <person name="Yamashiro T."/>
            <person name="Shiraishi A."/>
            <person name="Satake H."/>
            <person name="Nakayama K."/>
        </authorList>
    </citation>
    <scope>NUCLEOTIDE SEQUENCE</scope>
</reference>